<dbReference type="EMBL" id="LWLG01000008">
    <property type="protein sequence ID" value="OAQ20655.1"/>
    <property type="molecule type" value="Genomic_DNA"/>
</dbReference>
<proteinExistence type="predicted"/>
<name>A0A179D3M3_9BACT</name>
<dbReference type="NCBIfam" id="TIGR00305">
    <property type="entry name" value="putative toxin-antitoxin system toxin component, PIN family"/>
    <property type="match status" value="1"/>
</dbReference>
<dbReference type="Pfam" id="PF13470">
    <property type="entry name" value="PIN_3"/>
    <property type="match status" value="1"/>
</dbReference>
<dbReference type="STRING" id="999894.TDIS_1270"/>
<organism evidence="2 3">
    <name type="scientific">Thermosulfurimonas dismutans</name>
    <dbReference type="NCBI Taxonomy" id="999894"/>
    <lineage>
        <taxon>Bacteria</taxon>
        <taxon>Pseudomonadati</taxon>
        <taxon>Thermodesulfobacteriota</taxon>
        <taxon>Thermodesulfobacteria</taxon>
        <taxon>Thermodesulfobacteriales</taxon>
        <taxon>Thermodesulfobacteriaceae</taxon>
        <taxon>Thermosulfurimonas</taxon>
    </lineage>
</organism>
<keyword evidence="3" id="KW-1185">Reference proteome</keyword>
<dbReference type="RefSeq" id="WP_068670457.1">
    <property type="nucleotide sequence ID" value="NZ_LWLG01000008.1"/>
</dbReference>
<dbReference type="InterPro" id="IPR002716">
    <property type="entry name" value="PIN_dom"/>
</dbReference>
<gene>
    <name evidence="2" type="ORF">TDIS_1270</name>
</gene>
<reference evidence="2 3" key="1">
    <citation type="submission" date="2016-04" db="EMBL/GenBank/DDBJ databases">
        <title>Genome analysis of Thermosulfurimonas dismutans, the first thermophilic sulfur-disproportionating bacterium of the phylum Thermodesulfobacteria.</title>
        <authorList>
            <person name="Mardanov A.V."/>
            <person name="Beletsky A.V."/>
            <person name="Kadnikov V.V."/>
            <person name="Slobodkin A.I."/>
            <person name="Ravin N.V."/>
        </authorList>
    </citation>
    <scope>NUCLEOTIDE SEQUENCE [LARGE SCALE GENOMIC DNA]</scope>
    <source>
        <strain evidence="2 3">S95</strain>
    </source>
</reference>
<dbReference type="InterPro" id="IPR002850">
    <property type="entry name" value="PIN_toxin-like"/>
</dbReference>
<dbReference type="PANTHER" id="PTHR34610">
    <property type="entry name" value="SSL7007 PROTEIN"/>
    <property type="match status" value="1"/>
</dbReference>
<dbReference type="InterPro" id="IPR029060">
    <property type="entry name" value="PIN-like_dom_sf"/>
</dbReference>
<dbReference type="OrthoDB" id="9798108at2"/>
<protein>
    <recommendedName>
        <fullName evidence="1">PIN domain-containing protein</fullName>
    </recommendedName>
</protein>
<accession>A0A179D3M3</accession>
<dbReference type="Proteomes" id="UP000078390">
    <property type="component" value="Unassembled WGS sequence"/>
</dbReference>
<dbReference type="Gene3D" id="3.40.50.1010">
    <property type="entry name" value="5'-nuclease"/>
    <property type="match status" value="1"/>
</dbReference>
<dbReference type="PANTHER" id="PTHR34610:SF3">
    <property type="entry name" value="SSL7007 PROTEIN"/>
    <property type="match status" value="1"/>
</dbReference>
<evidence type="ECO:0000313" key="3">
    <source>
        <dbReference type="Proteomes" id="UP000078390"/>
    </source>
</evidence>
<dbReference type="SUPFAM" id="SSF88723">
    <property type="entry name" value="PIN domain-like"/>
    <property type="match status" value="1"/>
</dbReference>
<evidence type="ECO:0000259" key="1">
    <source>
        <dbReference type="SMART" id="SM00670"/>
    </source>
</evidence>
<dbReference type="SMART" id="SM00670">
    <property type="entry name" value="PINc"/>
    <property type="match status" value="1"/>
</dbReference>
<evidence type="ECO:0000313" key="2">
    <source>
        <dbReference type="EMBL" id="OAQ20655.1"/>
    </source>
</evidence>
<feature type="domain" description="PIN" evidence="1">
    <location>
        <begin position="1"/>
        <end position="112"/>
    </location>
</feature>
<comment type="caution">
    <text evidence="2">The sequence shown here is derived from an EMBL/GenBank/DDBJ whole genome shotgun (WGS) entry which is preliminary data.</text>
</comment>
<sequence length="130" mass="14726">MRVVFDTNIYISALVFPGGLAEKAIYRVLEGKDELFISKAILDELLRVLATKFSKDREELARLAVWLSEIAQFVSPKRKLTILSDEADNRILECAVEAGAEVIVTGDREILDLVQFEGIRILSLREYLKI</sequence>
<dbReference type="AlphaFoldDB" id="A0A179D3M3"/>